<dbReference type="PANTHER" id="PTHR30185:SF18">
    <property type="entry name" value="TRANSCRIPTIONAL REGULATOR MTLR"/>
    <property type="match status" value="1"/>
</dbReference>
<dbReference type="InterPro" id="IPR013196">
    <property type="entry name" value="HTH_11"/>
</dbReference>
<dbReference type="GO" id="GO:0006355">
    <property type="term" value="P:regulation of DNA-templated transcription"/>
    <property type="evidence" value="ECO:0007669"/>
    <property type="project" value="InterPro"/>
</dbReference>
<dbReference type="EMBL" id="QKYD01000013">
    <property type="protein sequence ID" value="REI25360.1"/>
    <property type="molecule type" value="Genomic_DNA"/>
</dbReference>
<evidence type="ECO:0000256" key="2">
    <source>
        <dbReference type="ARBA" id="ARBA00022679"/>
    </source>
</evidence>
<evidence type="ECO:0000256" key="6">
    <source>
        <dbReference type="SAM" id="Coils"/>
    </source>
</evidence>
<evidence type="ECO:0000256" key="1">
    <source>
        <dbReference type="ARBA" id="ARBA00011798"/>
    </source>
</evidence>
<protein>
    <submittedName>
        <fullName evidence="9">PTS lactose transporter subunit IIB</fullName>
    </submittedName>
</protein>
<evidence type="ECO:0000256" key="5">
    <source>
        <dbReference type="ARBA" id="ARBA00023163"/>
    </source>
</evidence>
<gene>
    <name evidence="9" type="ORF">DOS76_00320</name>
</gene>
<keyword evidence="2" id="KW-0808">Transferase</keyword>
<dbReference type="InterPro" id="IPR013011">
    <property type="entry name" value="PTS_EIIB_2"/>
</dbReference>
<keyword evidence="4" id="KW-0805">Transcription regulation</keyword>
<keyword evidence="5" id="KW-0804">Transcription</keyword>
<name>A0AAX1RYB3_9STAP</name>
<evidence type="ECO:0000256" key="4">
    <source>
        <dbReference type="ARBA" id="ARBA00023015"/>
    </source>
</evidence>
<dbReference type="SUPFAM" id="SSF55804">
    <property type="entry name" value="Phoshotransferase/anion transport protein"/>
    <property type="match status" value="1"/>
</dbReference>
<dbReference type="InterPro" id="IPR050661">
    <property type="entry name" value="BglG_antiterminators"/>
</dbReference>
<feature type="coiled-coil region" evidence="6">
    <location>
        <begin position="121"/>
        <end position="148"/>
    </location>
</feature>
<dbReference type="Gene3D" id="1.10.1790.10">
    <property type="entry name" value="PRD domain"/>
    <property type="match status" value="2"/>
</dbReference>
<feature type="domain" description="PTS EIIB type-2" evidence="7">
    <location>
        <begin position="409"/>
        <end position="497"/>
    </location>
</feature>
<sequence>MYLKNRERQIINMMLKNQSLPIRIYDIAQQLGVSSRTVHRELKSIEKSLSTLNISLIRQKNKGISIQGPSSSISHLQQSIHSNGPIDLSIEEQKVILLYALIQSSEPLKQLGLASEIGTSLQQLSKILDELEKDLEQFRIQLVRKRGSGVSIQGSEMKKRELLSQLMMERLNSLSVYSVIENHFVFQSLTHERLPMMDVKEIFQIERLLMDDLDSLPYLLTESSYLNLIIHIALSVDRMKKKQYVSIDLNIVENMKTTLEFQVATSIATQLSKMYHIEFNTAEITFIAIHFQSSKRKHEKSGDLSIDIHQSIQKLVHLVESSLNMTFKNRRELIEGLQLHITPALNRIQFNIETYNPMTQRIQASYPKLFIAIEKSVHVIWPTLSFSKHEIAFLVLHFGGVMKANSTHRRVLVVCSSGVGTSRILTNRLYEAFSNIDSIQQVSVGELKSLSLDNYDAIISTVDLDIQHPYLTVNPLLPNYEVERTSRFLQQQFSKHQSDTFQSYKTNKLSTDANHTINKMRESLKLLDDFQIYDLNFKNNWARELAYLLRNDGVIKESDISLFEHQLRTKHDTQSFALSPYPIAIPHFVSDIIQKPYIIVIHLDSPIDMKSDNDISTLICAFLPSNSLLSNLISNIYSELALKIDDLSFIHDEHQLYQFIQLQIIYFNQ</sequence>
<dbReference type="Gene3D" id="3.40.930.10">
    <property type="entry name" value="Mannitol-specific EII, Chain A"/>
    <property type="match status" value="1"/>
</dbReference>
<keyword evidence="3" id="KW-0677">Repeat</keyword>
<accession>A0AAX1RYB3</accession>
<comment type="caution">
    <text evidence="9">The sequence shown here is derived from an EMBL/GenBank/DDBJ whole genome shotgun (WGS) entry which is preliminary data.</text>
</comment>
<comment type="subunit">
    <text evidence="1">Homodimer or homotrimer. Seems to be a monomer when not phosphorylated.</text>
</comment>
<dbReference type="PROSITE" id="PS51099">
    <property type="entry name" value="PTS_EIIB_TYPE_2"/>
    <property type="match status" value="1"/>
</dbReference>
<dbReference type="CDD" id="cd05568">
    <property type="entry name" value="PTS_IIB_bgl_like"/>
    <property type="match status" value="1"/>
</dbReference>
<dbReference type="RefSeq" id="WP_115857016.1">
    <property type="nucleotide sequence ID" value="NZ_CAJUZR010000006.1"/>
</dbReference>
<dbReference type="Pfam" id="PF00874">
    <property type="entry name" value="PRD"/>
    <property type="match status" value="2"/>
</dbReference>
<dbReference type="Proteomes" id="UP000256337">
    <property type="component" value="Unassembled WGS sequence"/>
</dbReference>
<reference evidence="9 10" key="1">
    <citation type="journal article" date="2018" name="Vet. Microbiol.">
        <title>Characterisation of Staphylococcus felis isolated from cats using whole genome sequencing.</title>
        <authorList>
            <person name="Worthing K."/>
            <person name="Pang S."/>
            <person name="Trott D.J."/>
            <person name="Abraham S."/>
            <person name="Coombs G.W."/>
            <person name="Jordan D."/>
            <person name="McIntyre L."/>
            <person name="Davies M.R."/>
            <person name="Norris J."/>
        </authorList>
    </citation>
    <scope>NUCLEOTIDE SEQUENCE [LARGE SCALE GENOMIC DNA]</scope>
    <source>
        <strain evidence="9 10">F25</strain>
    </source>
</reference>
<dbReference type="InterPro" id="IPR011608">
    <property type="entry name" value="PRD"/>
</dbReference>
<dbReference type="InterPro" id="IPR036388">
    <property type="entry name" value="WH-like_DNA-bd_sf"/>
</dbReference>
<dbReference type="Gene3D" id="3.40.50.2300">
    <property type="match status" value="1"/>
</dbReference>
<feature type="domain" description="PRD" evidence="8">
    <location>
        <begin position="303"/>
        <end position="408"/>
    </location>
</feature>
<dbReference type="Pfam" id="PF00359">
    <property type="entry name" value="PTS_EIIA_2"/>
    <property type="match status" value="1"/>
</dbReference>
<dbReference type="SUPFAM" id="SSF52794">
    <property type="entry name" value="PTS system IIB component-like"/>
    <property type="match status" value="1"/>
</dbReference>
<dbReference type="Pfam" id="PF08279">
    <property type="entry name" value="HTH_11"/>
    <property type="match status" value="1"/>
</dbReference>
<organism evidence="9 10">
    <name type="scientific">Staphylococcus felis</name>
    <dbReference type="NCBI Taxonomy" id="46127"/>
    <lineage>
        <taxon>Bacteria</taxon>
        <taxon>Bacillati</taxon>
        <taxon>Bacillota</taxon>
        <taxon>Bacilli</taxon>
        <taxon>Bacillales</taxon>
        <taxon>Staphylococcaceae</taxon>
        <taxon>Staphylococcus</taxon>
    </lineage>
</organism>
<evidence type="ECO:0000259" key="8">
    <source>
        <dbReference type="PROSITE" id="PS51372"/>
    </source>
</evidence>
<dbReference type="PROSITE" id="PS51372">
    <property type="entry name" value="PRD_2"/>
    <property type="match status" value="2"/>
</dbReference>
<feature type="domain" description="PRD" evidence="8">
    <location>
        <begin position="196"/>
        <end position="301"/>
    </location>
</feature>
<dbReference type="SUPFAM" id="SSF63520">
    <property type="entry name" value="PTS-regulatory domain, PRD"/>
    <property type="match status" value="2"/>
</dbReference>
<evidence type="ECO:0000313" key="10">
    <source>
        <dbReference type="Proteomes" id="UP000256337"/>
    </source>
</evidence>
<dbReference type="Gene3D" id="1.10.10.10">
    <property type="entry name" value="Winged helix-like DNA-binding domain superfamily/Winged helix DNA-binding domain"/>
    <property type="match status" value="1"/>
</dbReference>
<dbReference type="GO" id="GO:0009401">
    <property type="term" value="P:phosphoenolpyruvate-dependent sugar phosphotransferase system"/>
    <property type="evidence" value="ECO:0007669"/>
    <property type="project" value="InterPro"/>
</dbReference>
<evidence type="ECO:0000259" key="7">
    <source>
        <dbReference type="PROSITE" id="PS51099"/>
    </source>
</evidence>
<dbReference type="InterPro" id="IPR016152">
    <property type="entry name" value="PTrfase/Anion_transptr"/>
</dbReference>
<dbReference type="PANTHER" id="PTHR30185">
    <property type="entry name" value="CRYPTIC BETA-GLUCOSIDE BGL OPERON ANTITERMINATOR"/>
    <property type="match status" value="1"/>
</dbReference>
<dbReference type="InterPro" id="IPR036095">
    <property type="entry name" value="PTS_EIIB-like_sf"/>
</dbReference>
<proteinExistence type="predicted"/>
<dbReference type="GO" id="GO:0008982">
    <property type="term" value="F:protein-N(PI)-phosphohistidine-sugar phosphotransferase activity"/>
    <property type="evidence" value="ECO:0007669"/>
    <property type="project" value="InterPro"/>
</dbReference>
<dbReference type="InterPro" id="IPR002178">
    <property type="entry name" value="PTS_EIIA_type-2_dom"/>
</dbReference>
<dbReference type="InterPro" id="IPR036634">
    <property type="entry name" value="PRD_sf"/>
</dbReference>
<evidence type="ECO:0000256" key="3">
    <source>
        <dbReference type="ARBA" id="ARBA00022737"/>
    </source>
</evidence>
<keyword evidence="6" id="KW-0175">Coiled coil</keyword>
<dbReference type="AlphaFoldDB" id="A0AAX1RYB3"/>
<evidence type="ECO:0000313" key="9">
    <source>
        <dbReference type="EMBL" id="REI25360.1"/>
    </source>
</evidence>